<dbReference type="InterPro" id="IPR013632">
    <property type="entry name" value="Rad51_C"/>
</dbReference>
<dbReference type="NCBIfam" id="TIGR01179">
    <property type="entry name" value="galE"/>
    <property type="match status" value="1"/>
</dbReference>
<dbReference type="SUPFAM" id="SSF52540">
    <property type="entry name" value="P-loop containing nucleoside triphosphate hydrolases"/>
    <property type="match status" value="1"/>
</dbReference>
<keyword evidence="20" id="KW-1185">Reference proteome</keyword>
<dbReference type="Pfam" id="PF00445">
    <property type="entry name" value="Ribonuclease_T2"/>
    <property type="match status" value="1"/>
</dbReference>
<comment type="similarity">
    <text evidence="15">Belongs to the RecA family.</text>
</comment>
<comment type="similarity">
    <text evidence="13">In the C-terminal section; belongs to the aldose epimerase family.</text>
</comment>
<dbReference type="Gene3D" id="1.10.150.20">
    <property type="entry name" value="5' to 3' exonuclease, C-terminal subdomain"/>
    <property type="match status" value="1"/>
</dbReference>
<dbReference type="PROSITE" id="PS50163">
    <property type="entry name" value="RECA_3"/>
    <property type="match status" value="1"/>
</dbReference>
<dbReference type="InterPro" id="IPR001568">
    <property type="entry name" value="RNase_T2-like"/>
</dbReference>
<feature type="active site" evidence="14">
    <location>
        <position position="977"/>
    </location>
</feature>
<evidence type="ECO:0000256" key="11">
    <source>
        <dbReference type="ARBA" id="ARBA00037676"/>
    </source>
</evidence>
<evidence type="ECO:0000256" key="3">
    <source>
        <dbReference type="ARBA" id="ARBA00004947"/>
    </source>
</evidence>
<comment type="similarity">
    <text evidence="5 16">Belongs to the RNase T2 family.</text>
</comment>
<evidence type="ECO:0000256" key="14">
    <source>
        <dbReference type="PIRSR" id="PIRSR633697-1"/>
    </source>
</evidence>
<dbReference type="InterPro" id="IPR036430">
    <property type="entry name" value="RNase_T2-like_sf"/>
</dbReference>
<dbReference type="STRING" id="5627.A0A1C7LWZ5"/>
<dbReference type="CDD" id="cd01061">
    <property type="entry name" value="RNase_T2_euk"/>
    <property type="match status" value="1"/>
</dbReference>
<dbReference type="InterPro" id="IPR020588">
    <property type="entry name" value="RecA_ATP-bd"/>
</dbReference>
<dbReference type="PANTHER" id="PTHR43725:SF47">
    <property type="entry name" value="UDP-GLUCOSE 4-EPIMERASE"/>
    <property type="match status" value="1"/>
</dbReference>
<evidence type="ECO:0000313" key="19">
    <source>
        <dbReference type="EMBL" id="OBZ68549.1"/>
    </source>
</evidence>
<organism evidence="19 20">
    <name type="scientific">Grifola frondosa</name>
    <name type="common">Maitake</name>
    <name type="synonym">Polyporus frondosus</name>
    <dbReference type="NCBI Taxonomy" id="5627"/>
    <lineage>
        <taxon>Eukaryota</taxon>
        <taxon>Fungi</taxon>
        <taxon>Dikarya</taxon>
        <taxon>Basidiomycota</taxon>
        <taxon>Agaricomycotina</taxon>
        <taxon>Agaricomycetes</taxon>
        <taxon>Polyporales</taxon>
        <taxon>Grifolaceae</taxon>
        <taxon>Grifola</taxon>
    </lineage>
</organism>
<keyword evidence="6 15" id="KW-0547">Nucleotide-binding</keyword>
<evidence type="ECO:0000256" key="2">
    <source>
        <dbReference type="ARBA" id="ARBA00001911"/>
    </source>
</evidence>
<comment type="pathway">
    <text evidence="3">Carbohydrate metabolism; galactose metabolism.</text>
</comment>
<feature type="active site" evidence="14">
    <location>
        <position position="895"/>
    </location>
</feature>
<dbReference type="Proteomes" id="UP000092993">
    <property type="component" value="Unassembled WGS sequence"/>
</dbReference>
<dbReference type="Gene3D" id="3.40.50.300">
    <property type="entry name" value="P-loop containing nucleotide triphosphate hydrolases"/>
    <property type="match status" value="2"/>
</dbReference>
<comment type="caution">
    <text evidence="19">The sequence shown here is derived from an EMBL/GenBank/DDBJ whole genome shotgun (WGS) entry which is preliminary data.</text>
</comment>
<evidence type="ECO:0000256" key="4">
    <source>
        <dbReference type="ARBA" id="ARBA00005028"/>
    </source>
</evidence>
<accession>A0A1C7LWZ5</accession>
<dbReference type="CDD" id="cd05247">
    <property type="entry name" value="UDP_G4E_1_SDR_e"/>
    <property type="match status" value="1"/>
</dbReference>
<dbReference type="GO" id="GO:0005524">
    <property type="term" value="F:ATP binding"/>
    <property type="evidence" value="ECO:0007669"/>
    <property type="project" value="UniProtKB-KW"/>
</dbReference>
<dbReference type="AlphaFoldDB" id="A0A1C7LWZ5"/>
<evidence type="ECO:0000256" key="15">
    <source>
        <dbReference type="RuleBase" id="RU003422"/>
    </source>
</evidence>
<dbReference type="InterPro" id="IPR016040">
    <property type="entry name" value="NAD(P)-bd_dom"/>
</dbReference>
<comment type="similarity">
    <text evidence="12">In the N-terminal section; belongs to the NAD(P)-dependent epimerase/dehydratase family.</text>
</comment>
<evidence type="ECO:0000259" key="17">
    <source>
        <dbReference type="PROSITE" id="PS50162"/>
    </source>
</evidence>
<evidence type="ECO:0000256" key="10">
    <source>
        <dbReference type="ARBA" id="ARBA00023235"/>
    </source>
</evidence>
<dbReference type="InterPro" id="IPR018188">
    <property type="entry name" value="RNase_T2_His_AS_1"/>
</dbReference>
<dbReference type="InterPro" id="IPR005886">
    <property type="entry name" value="UDP_G4E"/>
</dbReference>
<keyword evidence="9" id="KW-1015">Disulfide bond</keyword>
<dbReference type="Pfam" id="PF08423">
    <property type="entry name" value="Rad51"/>
    <property type="match status" value="2"/>
</dbReference>
<keyword evidence="10" id="KW-0413">Isomerase</keyword>
<evidence type="ECO:0000256" key="6">
    <source>
        <dbReference type="ARBA" id="ARBA00022741"/>
    </source>
</evidence>
<dbReference type="InterPro" id="IPR036291">
    <property type="entry name" value="NAD(P)-bd_dom_sf"/>
</dbReference>
<evidence type="ECO:0000256" key="7">
    <source>
        <dbReference type="ARBA" id="ARBA00022840"/>
    </source>
</evidence>
<sequence>MPVNGDSPLKRVLVTGGAGYIGSHVIYALQQTRRYKVISIDNNHNSSPKALERVTQIARSSLPANPSEKDKDSAEVDAHTCDLTNPHAVRKVFEQYGKAGIWGVIHIAAYKAVGESTEIPLTYYENNVSATISLLQIMSEFDCTRMVYSSSATVYGTPPVIPIPETTRLQAHSPYGKTKVMCETIIEDLCSAEPKRWRGLSLRYFNPGGAHPSGLIGEAPIGRPGNLFPLLAAIAVGRVENDLKVFGNDYPTPDGTCVRDYLHVLDLASGHLLALDALADDSTVFNNCPSEGRYKAYNLGKGKGMSVLQIVEAMRKATGFDYKYEIVGRRRGDVPDLTADPALAEKELGFKAAVDLDTMCRDLWNWQSQNPNGLSIMVRRTTSQSAPVASRAGSPSGEDFEEAPYFDSVDELQQHGINVQDILKLKTAAINTVSGVNMTTRRQMLKIKGMSEAKVEKIKEAAHKILGSSFATGLEVQEKRKRVLTISTGSKSVDTILGGGVMSQSITEVYGEFRTGKTQMAHTMSVVAQLPPDMGGASGKVAYIDTEGTFRPDRIRSIADRFGVNGDMALENILYGAFLTFDECRMLTYHRRSTSFHSEHQMELINECSSRFAEDKDFRLLIAILMTNQVQSDPGATMTFVAGGALKPIGGHILSHASATRMFLRKGRAEERVAKLVDSPDKPESEASYKLDEGGPCNNDRAYDACTASAYTIKVASSSDWCVGFRASLALSAWSHRNICVAMLKVMNVLVRRAMDVRFTLSVLNTCPDASAAHGMMADVVTSSAACASSGSSIQEDDTFVAAMGNMAVALVLVTIAFVARARASLVFSLPNTFPNISACISQPLTYSCENTSVIQNTCCSPTPGGLVLQTQYWDTYTGLEKKGQLLPKNSWTIHGLWPDNCDGSFDEYCDLSRQYDPDPSPAVLPDGTPVPAYKGPGVDIFVEEFGRLDLLSYMNKYWVSQGSPNADFWAHEFSKHATCTSTFDVTCYGSDYKKHQDVVNFFDAVVRAFHKYPTWDMLAASGIIPSNKTTYSLNQLQNALKAQTGSIPYLGCGFNGTVLQEVWYFNHVFGTEQFGQLKSVDSTTKSSCSSTLGIHYYERNPTSEHEVKLLP</sequence>
<dbReference type="PROSITE" id="PS50162">
    <property type="entry name" value="RECA_2"/>
    <property type="match status" value="1"/>
</dbReference>
<keyword evidence="7 15" id="KW-0067">ATP-binding</keyword>
<dbReference type="OrthoDB" id="9402762at2759"/>
<dbReference type="Pfam" id="PF16363">
    <property type="entry name" value="GDP_Man_Dehyd"/>
    <property type="match status" value="1"/>
</dbReference>
<evidence type="ECO:0000256" key="9">
    <source>
        <dbReference type="ARBA" id="ARBA00023157"/>
    </source>
</evidence>
<evidence type="ECO:0000313" key="20">
    <source>
        <dbReference type="Proteomes" id="UP000092993"/>
    </source>
</evidence>
<dbReference type="Gene3D" id="3.90.25.10">
    <property type="entry name" value="UDP-galactose 4-epimerase, domain 1"/>
    <property type="match status" value="1"/>
</dbReference>
<dbReference type="PANTHER" id="PTHR43725">
    <property type="entry name" value="UDP-GLUCOSE 4-EPIMERASE"/>
    <property type="match status" value="1"/>
</dbReference>
<dbReference type="GO" id="GO:0061982">
    <property type="term" value="P:meiosis I cell cycle process"/>
    <property type="evidence" value="ECO:0007669"/>
    <property type="project" value="UniProtKB-ARBA"/>
</dbReference>
<dbReference type="GO" id="GO:0006281">
    <property type="term" value="P:DNA repair"/>
    <property type="evidence" value="ECO:0007669"/>
    <property type="project" value="InterPro"/>
</dbReference>
<dbReference type="SUPFAM" id="SSF51735">
    <property type="entry name" value="NAD(P)-binding Rossmann-fold domains"/>
    <property type="match status" value="1"/>
</dbReference>
<dbReference type="InterPro" id="IPR010995">
    <property type="entry name" value="DNA_repair_Rad51/TF_NusA_a-hlx"/>
</dbReference>
<dbReference type="EMBL" id="LUGG01000020">
    <property type="protein sequence ID" value="OBZ68549.1"/>
    <property type="molecule type" value="Genomic_DNA"/>
</dbReference>
<dbReference type="InterPro" id="IPR033697">
    <property type="entry name" value="Ribonuclease_T2_eukaryotic"/>
</dbReference>
<feature type="domain" description="RecA family profile 2" evidence="18">
    <location>
        <begin position="637"/>
        <end position="691"/>
    </location>
</feature>
<dbReference type="FunFam" id="1.10.150.20:FF:000097">
    <property type="entry name" value="Meiotic recombinase Dmc1"/>
    <property type="match status" value="1"/>
</dbReference>
<keyword evidence="8" id="KW-0520">NAD</keyword>
<evidence type="ECO:0000256" key="5">
    <source>
        <dbReference type="ARBA" id="ARBA00007469"/>
    </source>
</evidence>
<comment type="catalytic activity">
    <reaction evidence="1">
        <text>UDP-alpha-D-glucose = UDP-alpha-D-galactose</text>
        <dbReference type="Rhea" id="RHEA:22168"/>
        <dbReference type="ChEBI" id="CHEBI:58885"/>
        <dbReference type="ChEBI" id="CHEBI:66914"/>
        <dbReference type="EC" id="5.1.3.2"/>
    </reaction>
</comment>
<comment type="pathway">
    <text evidence="4">Carbohydrate metabolism; hexose metabolism.</text>
</comment>
<evidence type="ECO:0000256" key="8">
    <source>
        <dbReference type="ARBA" id="ARBA00023027"/>
    </source>
</evidence>
<dbReference type="InterPro" id="IPR033130">
    <property type="entry name" value="RNase_T2_His_AS_2"/>
</dbReference>
<reference evidence="19 20" key="1">
    <citation type="submission" date="2016-03" db="EMBL/GenBank/DDBJ databases">
        <title>Whole genome sequencing of Grifola frondosa 9006-11.</title>
        <authorList>
            <person name="Min B."/>
            <person name="Park H."/>
            <person name="Kim J.-G."/>
            <person name="Cho H."/>
            <person name="Oh Y.-L."/>
            <person name="Kong W.-S."/>
            <person name="Choi I.-G."/>
        </authorList>
    </citation>
    <scope>NUCLEOTIDE SEQUENCE [LARGE SCALE GENOMIC DNA]</scope>
    <source>
        <strain evidence="19 20">9006-11</strain>
    </source>
</reference>
<dbReference type="GO" id="GO:0140664">
    <property type="term" value="F:ATP-dependent DNA damage sensor activity"/>
    <property type="evidence" value="ECO:0007669"/>
    <property type="project" value="InterPro"/>
</dbReference>
<dbReference type="GO" id="GO:0033897">
    <property type="term" value="F:ribonuclease T2 activity"/>
    <property type="evidence" value="ECO:0007669"/>
    <property type="project" value="InterPro"/>
</dbReference>
<feature type="active site" evidence="14">
    <location>
        <position position="973"/>
    </location>
</feature>
<dbReference type="GO" id="GO:0006012">
    <property type="term" value="P:galactose metabolic process"/>
    <property type="evidence" value="ECO:0007669"/>
    <property type="project" value="InterPro"/>
</dbReference>
<comment type="function">
    <text evidence="11">Mutarotase converts alpha-aldose to the beta-anomer. It is active on D-glucose, L-arabinose, D-xylose, D-galactose, maltose and lactose.</text>
</comment>
<dbReference type="SUPFAM" id="SSF55895">
    <property type="entry name" value="Ribonuclease Rh-like"/>
    <property type="match status" value="1"/>
</dbReference>
<gene>
    <name evidence="19" type="primary">dmc1</name>
    <name evidence="19" type="ORF">A0H81_11503</name>
</gene>
<dbReference type="InterPro" id="IPR027417">
    <property type="entry name" value="P-loop_NTPase"/>
</dbReference>
<name>A0A1C7LWZ5_GRIFR</name>
<dbReference type="SUPFAM" id="SSF47794">
    <property type="entry name" value="Rad51 N-terminal domain-like"/>
    <property type="match status" value="1"/>
</dbReference>
<evidence type="ECO:0000256" key="12">
    <source>
        <dbReference type="ARBA" id="ARBA00037955"/>
    </source>
</evidence>
<evidence type="ECO:0000259" key="18">
    <source>
        <dbReference type="PROSITE" id="PS50163"/>
    </source>
</evidence>
<dbReference type="PROSITE" id="PS00530">
    <property type="entry name" value="RNASE_T2_1"/>
    <property type="match status" value="1"/>
</dbReference>
<protein>
    <submittedName>
        <fullName evidence="19">Meiotic recombination protein dmc1</fullName>
    </submittedName>
</protein>
<comment type="cofactor">
    <cofactor evidence="2">
        <name>NAD(+)</name>
        <dbReference type="ChEBI" id="CHEBI:57540"/>
    </cofactor>
</comment>
<proteinExistence type="inferred from homology"/>
<dbReference type="GO" id="GO:0003723">
    <property type="term" value="F:RNA binding"/>
    <property type="evidence" value="ECO:0007669"/>
    <property type="project" value="InterPro"/>
</dbReference>
<dbReference type="InterPro" id="IPR020587">
    <property type="entry name" value="RecA_monomer-monomer_interface"/>
</dbReference>
<evidence type="ECO:0000256" key="16">
    <source>
        <dbReference type="RuleBase" id="RU004328"/>
    </source>
</evidence>
<dbReference type="GO" id="GO:0005829">
    <property type="term" value="C:cytosol"/>
    <property type="evidence" value="ECO:0007669"/>
    <property type="project" value="TreeGrafter"/>
</dbReference>
<evidence type="ECO:0000256" key="1">
    <source>
        <dbReference type="ARBA" id="ARBA00000083"/>
    </source>
</evidence>
<dbReference type="PROSITE" id="PS00531">
    <property type="entry name" value="RNASE_T2_2"/>
    <property type="match status" value="1"/>
</dbReference>
<dbReference type="Gene3D" id="3.40.50.720">
    <property type="entry name" value="NAD(P)-binding Rossmann-like Domain"/>
    <property type="match status" value="1"/>
</dbReference>
<dbReference type="GO" id="GO:0006310">
    <property type="term" value="P:DNA recombination"/>
    <property type="evidence" value="ECO:0007669"/>
    <property type="project" value="UniProtKB-ARBA"/>
</dbReference>
<evidence type="ECO:0000256" key="13">
    <source>
        <dbReference type="ARBA" id="ARBA00038238"/>
    </source>
</evidence>
<feature type="domain" description="RecA family profile 1" evidence="17">
    <location>
        <begin position="482"/>
        <end position="562"/>
    </location>
</feature>
<dbReference type="Gene3D" id="3.90.730.10">
    <property type="entry name" value="Ribonuclease T2-like"/>
    <property type="match status" value="1"/>
</dbReference>
<dbReference type="GO" id="GO:0003978">
    <property type="term" value="F:UDP-glucose 4-epimerase activity"/>
    <property type="evidence" value="ECO:0007669"/>
    <property type="project" value="UniProtKB-EC"/>
</dbReference>
<dbReference type="GO" id="GO:0003677">
    <property type="term" value="F:DNA binding"/>
    <property type="evidence" value="ECO:0007669"/>
    <property type="project" value="InterPro"/>
</dbReference>